<dbReference type="NCBIfam" id="NF007038">
    <property type="entry name" value="PRK09496.2-6"/>
    <property type="match status" value="1"/>
</dbReference>
<proteinExistence type="predicted"/>
<sequence length="447" mass="49059">MKIIIAGAGAVGTHLAQLLAKESQNITLIDESEDKLSKVADNVDLMTLNIKPTSISGLKEAGAAHAELFIAVMPDEMKNITCCMLAHTLGAQKTVARIDNAEYLDEEYKTFFKNMGISSLIFPEILAARDIIEGIKHSWVRQWWEVHDGALVMLGIKLRETAEILNIPLKILCGPDTCYHVVAIKRDDMTIIPNGDATLQLGDIVYFMTTKKYIPYIRKIVGKEHYEDVKNVMIMGGGRTAMHTALNVPGYMEVKIIESDPARCNELNEALGDSDVMVINGDARDSSLLITEGIQHTQAFVALTGQSESNILACLTAKRLGVRKTVALIDNLDYISMAERLDIGTIINKKTIAASHIYQMMLDSDVTNVKCLTVADADVAEFEVKAGARVTKKPVKDLGLPTGVTIGGLVRRGEGMHVNGMTQIQEGDSVVVFCQNMFIKKLDKYFA</sequence>
<evidence type="ECO:0000256" key="2">
    <source>
        <dbReference type="ARBA" id="ARBA00022448"/>
    </source>
</evidence>
<feature type="domain" description="RCK N-terminal" evidence="7">
    <location>
        <begin position="1"/>
        <end position="125"/>
    </location>
</feature>
<organism evidence="9">
    <name type="scientific">Paraprevotella clara</name>
    <dbReference type="NCBI Taxonomy" id="454154"/>
    <lineage>
        <taxon>Bacteria</taxon>
        <taxon>Pseudomonadati</taxon>
        <taxon>Bacteroidota</taxon>
        <taxon>Bacteroidia</taxon>
        <taxon>Bacteroidales</taxon>
        <taxon>Prevotellaceae</taxon>
        <taxon>Paraprevotella</taxon>
    </lineage>
</organism>
<dbReference type="InterPro" id="IPR006036">
    <property type="entry name" value="K_uptake_TrkA"/>
</dbReference>
<protein>
    <recommendedName>
        <fullName evidence="1">Trk system potassium uptake protein TrkA</fullName>
    </recommendedName>
</protein>
<evidence type="ECO:0000313" key="9">
    <source>
        <dbReference type="EMBL" id="VYU50418.1"/>
    </source>
</evidence>
<feature type="domain" description="RCK N-terminal" evidence="7">
    <location>
        <begin position="229"/>
        <end position="347"/>
    </location>
</feature>
<dbReference type="GO" id="GO:0015079">
    <property type="term" value="F:potassium ion transmembrane transporter activity"/>
    <property type="evidence" value="ECO:0007669"/>
    <property type="project" value="InterPro"/>
</dbReference>
<keyword evidence="4" id="KW-0630">Potassium</keyword>
<dbReference type="RefSeq" id="WP_412442518.1">
    <property type="nucleotide sequence ID" value="NZ_CACRUT010000020.1"/>
</dbReference>
<dbReference type="Pfam" id="PF02254">
    <property type="entry name" value="TrkA_N"/>
    <property type="match status" value="2"/>
</dbReference>
<evidence type="ECO:0000259" key="8">
    <source>
        <dbReference type="PROSITE" id="PS51202"/>
    </source>
</evidence>
<reference evidence="9" key="1">
    <citation type="submission" date="2019-11" db="EMBL/GenBank/DDBJ databases">
        <authorList>
            <person name="Feng L."/>
        </authorList>
    </citation>
    <scope>NUCLEOTIDE SEQUENCE</scope>
    <source>
        <strain evidence="9">PclaraLFYP37</strain>
    </source>
</reference>
<dbReference type="PANTHER" id="PTHR43833">
    <property type="entry name" value="POTASSIUM CHANNEL PROTEIN 2-RELATED-RELATED"/>
    <property type="match status" value="1"/>
</dbReference>
<evidence type="ECO:0000259" key="7">
    <source>
        <dbReference type="PROSITE" id="PS51201"/>
    </source>
</evidence>
<keyword evidence="5" id="KW-0520">NAD</keyword>
<dbReference type="InterPro" id="IPR050721">
    <property type="entry name" value="Trk_Ktr_HKT_K-transport"/>
</dbReference>
<dbReference type="Pfam" id="PF02080">
    <property type="entry name" value="TrkA_C"/>
    <property type="match status" value="2"/>
</dbReference>
<dbReference type="AlphaFoldDB" id="A0A6N3FE71"/>
<keyword evidence="3" id="KW-0633">Potassium transport</keyword>
<dbReference type="PRINTS" id="PR00335">
    <property type="entry name" value="KUPTAKETRKA"/>
</dbReference>
<evidence type="ECO:0000256" key="4">
    <source>
        <dbReference type="ARBA" id="ARBA00022958"/>
    </source>
</evidence>
<dbReference type="GO" id="GO:0005886">
    <property type="term" value="C:plasma membrane"/>
    <property type="evidence" value="ECO:0007669"/>
    <property type="project" value="InterPro"/>
</dbReference>
<keyword evidence="6" id="KW-0406">Ion transport</keyword>
<dbReference type="Gene3D" id="3.40.50.720">
    <property type="entry name" value="NAD(P)-binding Rossmann-like Domain"/>
    <property type="match status" value="2"/>
</dbReference>
<feature type="domain" description="RCK C-terminal" evidence="8">
    <location>
        <begin position="367"/>
        <end position="447"/>
    </location>
</feature>
<dbReference type="SUPFAM" id="SSF51735">
    <property type="entry name" value="NAD(P)-binding Rossmann-fold domains"/>
    <property type="match status" value="2"/>
</dbReference>
<dbReference type="NCBIfam" id="NF007039">
    <property type="entry name" value="PRK09496.3-2"/>
    <property type="match status" value="1"/>
</dbReference>
<evidence type="ECO:0000256" key="5">
    <source>
        <dbReference type="ARBA" id="ARBA00023027"/>
    </source>
</evidence>
<gene>
    <name evidence="9" type="primary">trkA</name>
    <name evidence="9" type="ORF">PCLFYP37_03151</name>
</gene>
<keyword evidence="2" id="KW-0813">Transport</keyword>
<dbReference type="Gene3D" id="3.30.70.1450">
    <property type="entry name" value="Regulator of K+ conductance, C-terminal domain"/>
    <property type="match status" value="2"/>
</dbReference>
<evidence type="ECO:0000256" key="1">
    <source>
        <dbReference type="ARBA" id="ARBA00017378"/>
    </source>
</evidence>
<name>A0A6N3FE71_9BACT</name>
<dbReference type="PROSITE" id="PS51201">
    <property type="entry name" value="RCK_N"/>
    <property type="match status" value="2"/>
</dbReference>
<dbReference type="PANTHER" id="PTHR43833:SF5">
    <property type="entry name" value="TRK SYSTEM POTASSIUM UPTAKE PROTEIN TRKA"/>
    <property type="match status" value="1"/>
</dbReference>
<dbReference type="EMBL" id="CACRUT010000020">
    <property type="protein sequence ID" value="VYU50418.1"/>
    <property type="molecule type" value="Genomic_DNA"/>
</dbReference>
<dbReference type="SUPFAM" id="SSF116726">
    <property type="entry name" value="TrkA C-terminal domain-like"/>
    <property type="match status" value="2"/>
</dbReference>
<evidence type="ECO:0000256" key="3">
    <source>
        <dbReference type="ARBA" id="ARBA00022538"/>
    </source>
</evidence>
<accession>A0A6N3FE71</accession>
<dbReference type="PROSITE" id="PS51202">
    <property type="entry name" value="RCK_C"/>
    <property type="match status" value="2"/>
</dbReference>
<evidence type="ECO:0000256" key="6">
    <source>
        <dbReference type="ARBA" id="ARBA00023065"/>
    </source>
</evidence>
<dbReference type="InterPro" id="IPR006037">
    <property type="entry name" value="RCK_C"/>
</dbReference>
<dbReference type="InterPro" id="IPR003148">
    <property type="entry name" value="RCK_N"/>
</dbReference>
<dbReference type="InterPro" id="IPR036291">
    <property type="entry name" value="NAD(P)-bd_dom_sf"/>
</dbReference>
<dbReference type="InterPro" id="IPR036721">
    <property type="entry name" value="RCK_C_sf"/>
</dbReference>
<feature type="domain" description="RCK C-terminal" evidence="8">
    <location>
        <begin position="141"/>
        <end position="223"/>
    </location>
</feature>